<evidence type="ECO:0000256" key="3">
    <source>
        <dbReference type="SAM" id="SignalP"/>
    </source>
</evidence>
<comment type="similarity">
    <text evidence="1">Belongs to the MlaA family.</text>
</comment>
<gene>
    <name evidence="4" type="ORF">P7M15_04020</name>
</gene>
<dbReference type="PROSITE" id="PS51257">
    <property type="entry name" value="PROKAR_LIPOPROTEIN"/>
    <property type="match status" value="1"/>
</dbReference>
<feature type="chain" id="PRO_5043992269" evidence="3">
    <location>
        <begin position="19"/>
        <end position="251"/>
    </location>
</feature>
<accession>A0AAW6QC52</accession>
<dbReference type="RefSeq" id="WP_317476880.1">
    <property type="nucleotide sequence ID" value="NZ_JARQTQ010000002.1"/>
</dbReference>
<proteinExistence type="inferred from homology"/>
<evidence type="ECO:0000256" key="2">
    <source>
        <dbReference type="ARBA" id="ARBA00022729"/>
    </source>
</evidence>
<protein>
    <submittedName>
        <fullName evidence="4">VacJ family lipoprotein</fullName>
    </submittedName>
</protein>
<dbReference type="Proteomes" id="UP001214976">
    <property type="component" value="Unassembled WGS sequence"/>
</dbReference>
<evidence type="ECO:0000256" key="1">
    <source>
        <dbReference type="ARBA" id="ARBA00010634"/>
    </source>
</evidence>
<feature type="signal peptide" evidence="3">
    <location>
        <begin position="1"/>
        <end position="18"/>
    </location>
</feature>
<evidence type="ECO:0000313" key="4">
    <source>
        <dbReference type="EMBL" id="MDG2949695.1"/>
    </source>
</evidence>
<dbReference type="EMBL" id="JARQTW010000008">
    <property type="protein sequence ID" value="MDG2949695.1"/>
    <property type="molecule type" value="Genomic_DNA"/>
</dbReference>
<dbReference type="GO" id="GO:0016020">
    <property type="term" value="C:membrane"/>
    <property type="evidence" value="ECO:0007669"/>
    <property type="project" value="InterPro"/>
</dbReference>
<dbReference type="PANTHER" id="PTHR30035">
    <property type="entry name" value="LIPOPROTEIN VACJ-RELATED"/>
    <property type="match status" value="1"/>
</dbReference>
<sequence>MKKISLFLTALFSAVALAGCSNTLDPVTGERNDPLQGFNRTMWDFNYKVLDPYLLKPAAKGWNALPDPLTTGLSNAANNLDEPVSFLNRLWEGEGQKAMVHLNRFIINSTFGLGGLIDWASYSDPLKIEHQRNFGDTLGSYGVNPGTYIVLPVYNATTTRELTGALVDNVYTYPFWHWVGGAWSLVKYGVQEVDTRAKAMNTNAEALLEQSADPYITFREAYYQNLEYRATDGNVKAKETGLSEEDLNSID</sequence>
<reference evidence="4" key="1">
    <citation type="submission" date="2023-03" db="EMBL/GenBank/DDBJ databases">
        <title>Classification of Bisgaard taxon 6 and taxon 10 as Exercitatus varius gen. nov., spec. nov.</title>
        <authorList>
            <person name="Christensen H."/>
        </authorList>
    </citation>
    <scope>NUCLEOTIDE SEQUENCE</scope>
    <source>
        <strain evidence="4">86116</strain>
    </source>
</reference>
<name>A0AAW6QC52_9PAST</name>
<dbReference type="PANTHER" id="PTHR30035:SF3">
    <property type="entry name" value="INTERMEMBRANE PHOSPHOLIPID TRANSPORT SYSTEM LIPOPROTEIN MLAA"/>
    <property type="match status" value="1"/>
</dbReference>
<dbReference type="Pfam" id="PF04333">
    <property type="entry name" value="MlaA"/>
    <property type="match status" value="1"/>
</dbReference>
<dbReference type="AlphaFoldDB" id="A0AAW6QC52"/>
<dbReference type="InterPro" id="IPR007428">
    <property type="entry name" value="MlaA"/>
</dbReference>
<evidence type="ECO:0000313" key="5">
    <source>
        <dbReference type="Proteomes" id="UP001214976"/>
    </source>
</evidence>
<keyword evidence="4" id="KW-0449">Lipoprotein</keyword>
<organism evidence="4 5">
    <name type="scientific">Exercitatus varius</name>
    <dbReference type="NCBI Taxonomy" id="67857"/>
    <lineage>
        <taxon>Bacteria</taxon>
        <taxon>Pseudomonadati</taxon>
        <taxon>Pseudomonadota</taxon>
        <taxon>Gammaproteobacteria</taxon>
        <taxon>Pasteurellales</taxon>
        <taxon>Pasteurellaceae</taxon>
        <taxon>Exercitatus</taxon>
    </lineage>
</organism>
<keyword evidence="2 3" id="KW-0732">Signal</keyword>
<comment type="caution">
    <text evidence="4">The sequence shown here is derived from an EMBL/GenBank/DDBJ whole genome shotgun (WGS) entry which is preliminary data.</text>
</comment>
<dbReference type="PRINTS" id="PR01805">
    <property type="entry name" value="VACJLIPOPROT"/>
</dbReference>
<dbReference type="GO" id="GO:0120010">
    <property type="term" value="P:intermembrane phospholipid transfer"/>
    <property type="evidence" value="ECO:0007669"/>
    <property type="project" value="TreeGrafter"/>
</dbReference>